<dbReference type="SMART" id="SM00975">
    <property type="entry name" value="Telomerase_RBD"/>
    <property type="match status" value="1"/>
</dbReference>
<comment type="catalytic activity">
    <reaction evidence="14 15">
        <text>DNA(n) + a 2'-deoxyribonucleoside 5'-triphosphate = DNA(n+1) + diphosphate</text>
        <dbReference type="Rhea" id="RHEA:22508"/>
        <dbReference type="Rhea" id="RHEA-COMP:17339"/>
        <dbReference type="Rhea" id="RHEA-COMP:17340"/>
        <dbReference type="ChEBI" id="CHEBI:33019"/>
        <dbReference type="ChEBI" id="CHEBI:61560"/>
        <dbReference type="ChEBI" id="CHEBI:173112"/>
        <dbReference type="EC" id="2.7.7.49"/>
    </reaction>
</comment>
<dbReference type="EMBL" id="CP058937">
    <property type="protein sequence ID" value="QLI73385.1"/>
    <property type="molecule type" value="Genomic_DNA"/>
</dbReference>
<keyword evidence="10 15" id="KW-0779">Telomere</keyword>
<dbReference type="InterPro" id="IPR003545">
    <property type="entry name" value="Telomerase_RT"/>
</dbReference>
<comment type="similarity">
    <text evidence="2 15">Belongs to the reverse transcriptase family. Telomerase subfamily.</text>
</comment>
<feature type="region of interest" description="Disordered" evidence="16">
    <location>
        <begin position="1"/>
        <end position="22"/>
    </location>
</feature>
<evidence type="ECO:0000256" key="4">
    <source>
        <dbReference type="ARBA" id="ARBA00016182"/>
    </source>
</evidence>
<feature type="domain" description="Reverse transcriptase" evidence="17">
    <location>
        <begin position="619"/>
        <end position="948"/>
    </location>
</feature>
<dbReference type="GO" id="GO:0000333">
    <property type="term" value="C:telomerase catalytic core complex"/>
    <property type="evidence" value="ECO:0007669"/>
    <property type="project" value="TreeGrafter"/>
</dbReference>
<evidence type="ECO:0000256" key="6">
    <source>
        <dbReference type="ARBA" id="ARBA00022679"/>
    </source>
</evidence>
<evidence type="ECO:0000256" key="7">
    <source>
        <dbReference type="ARBA" id="ARBA00022695"/>
    </source>
</evidence>
<evidence type="ECO:0000256" key="8">
    <source>
        <dbReference type="ARBA" id="ARBA00022723"/>
    </source>
</evidence>
<dbReference type="Gene3D" id="1.10.132.70">
    <property type="match status" value="1"/>
</dbReference>
<evidence type="ECO:0000256" key="3">
    <source>
        <dbReference type="ARBA" id="ARBA00012493"/>
    </source>
</evidence>
<evidence type="ECO:0000256" key="2">
    <source>
        <dbReference type="ARBA" id="ARBA00008001"/>
    </source>
</evidence>
<dbReference type="AlphaFoldDB" id="A0A7D5Z5D2"/>
<dbReference type="Pfam" id="PF00078">
    <property type="entry name" value="RVT_1"/>
    <property type="match status" value="1"/>
</dbReference>
<evidence type="ECO:0000256" key="16">
    <source>
        <dbReference type="SAM" id="MobiDB-lite"/>
    </source>
</evidence>
<keyword evidence="6 15" id="KW-0808">Transferase</keyword>
<dbReference type="GeneID" id="26240798"/>
<dbReference type="GO" id="GO:0042162">
    <property type="term" value="F:telomeric DNA binding"/>
    <property type="evidence" value="ECO:0007669"/>
    <property type="project" value="TreeGrafter"/>
</dbReference>
<evidence type="ECO:0000256" key="10">
    <source>
        <dbReference type="ARBA" id="ARBA00022895"/>
    </source>
</evidence>
<dbReference type="InterPro" id="IPR021891">
    <property type="entry name" value="Telomerase_RBD"/>
</dbReference>
<comment type="subcellular location">
    <subcellularLocation>
        <location evidence="1">Mitochondrion</location>
    </subcellularLocation>
    <subcellularLocation>
        <location evidence="15">Nucleus</location>
    </subcellularLocation>
    <subcellularLocation>
        <location evidence="15">Chromosome</location>
        <location evidence="15">Telomere</location>
    </subcellularLocation>
</comment>
<dbReference type="GO" id="GO:0000781">
    <property type="term" value="C:chromosome, telomeric region"/>
    <property type="evidence" value="ECO:0007669"/>
    <property type="project" value="UniProtKB-SubCell"/>
</dbReference>
<dbReference type="SUPFAM" id="SSF56672">
    <property type="entry name" value="DNA/RNA polymerases"/>
    <property type="match status" value="1"/>
</dbReference>
<comment type="function">
    <text evidence="15">Telomerase is a ribonucleoprotein enzyme essential for the replication of chromosome termini in most eukaryotes. It elongates telomeres. It is a reverse transcriptase that adds simple sequence repeats to chromosome ends by copying a template sequence within the RNA component of the enzyme.</text>
</comment>
<dbReference type="RefSeq" id="XP_014546375.2">
    <property type="nucleotide sequence ID" value="XM_014690889.2"/>
</dbReference>
<dbReference type="GO" id="GO:0007004">
    <property type="term" value="P:telomere maintenance via telomerase"/>
    <property type="evidence" value="ECO:0007669"/>
    <property type="project" value="TreeGrafter"/>
</dbReference>
<dbReference type="EC" id="2.7.7.49" evidence="3 15"/>
<dbReference type="Pfam" id="PF12009">
    <property type="entry name" value="Telomerase_RBD"/>
    <property type="match status" value="1"/>
</dbReference>
<feature type="compositionally biased region" description="Basic residues" evidence="16">
    <location>
        <begin position="1"/>
        <end position="10"/>
    </location>
</feature>
<dbReference type="PANTHER" id="PTHR12066:SF0">
    <property type="entry name" value="TELOMERASE REVERSE TRANSCRIPTASE"/>
    <property type="match status" value="1"/>
</dbReference>
<proteinExistence type="inferred from homology"/>
<accession>A0A7D5Z5D2</accession>
<dbReference type="PANTHER" id="PTHR12066">
    <property type="entry name" value="TELOMERASE REVERSE TRANSCRIPTASE"/>
    <property type="match status" value="1"/>
</dbReference>
<dbReference type="GO" id="GO:0005739">
    <property type="term" value="C:mitochondrion"/>
    <property type="evidence" value="ECO:0007669"/>
    <property type="project" value="UniProtKB-SubCell"/>
</dbReference>
<dbReference type="OrthoDB" id="289721at2759"/>
<evidence type="ECO:0000256" key="12">
    <source>
        <dbReference type="ARBA" id="ARBA00023128"/>
    </source>
</evidence>
<evidence type="ECO:0000256" key="9">
    <source>
        <dbReference type="ARBA" id="ARBA00022842"/>
    </source>
</evidence>
<keyword evidence="13 15" id="KW-0539">Nucleus</keyword>
<keyword evidence="8 15" id="KW-0479">Metal-binding</keyword>
<dbReference type="PRINTS" id="PR01365">
    <property type="entry name" value="TELOMERASERT"/>
</dbReference>
<reference evidence="18 19" key="1">
    <citation type="submission" date="2020-07" db="EMBL/GenBank/DDBJ databases">
        <title>Telomere length de novo assembly of all 7 chromosomes of the fungus, Metarhizium brunneum, using a novel assembly pipeline.</title>
        <authorList>
            <person name="Saud z."/>
            <person name="Kortsinoglou A."/>
            <person name="Kouvelis V.N."/>
            <person name="Butt T.M."/>
        </authorList>
    </citation>
    <scope>NUCLEOTIDE SEQUENCE [LARGE SCALE GENOMIC DNA]</scope>
    <source>
        <strain evidence="18 19">4556</strain>
    </source>
</reference>
<keyword evidence="5 15" id="KW-0158">Chromosome</keyword>
<dbReference type="PROSITE" id="PS50878">
    <property type="entry name" value="RT_POL"/>
    <property type="match status" value="1"/>
</dbReference>
<dbReference type="CDD" id="cd01648">
    <property type="entry name" value="TERT"/>
    <property type="match status" value="1"/>
</dbReference>
<dbReference type="GO" id="GO:0070034">
    <property type="term" value="F:telomerase RNA binding"/>
    <property type="evidence" value="ECO:0007669"/>
    <property type="project" value="TreeGrafter"/>
</dbReference>
<evidence type="ECO:0000256" key="11">
    <source>
        <dbReference type="ARBA" id="ARBA00022918"/>
    </source>
</evidence>
<dbReference type="Gene3D" id="1.10.357.90">
    <property type="match status" value="1"/>
</dbReference>
<evidence type="ECO:0000259" key="17">
    <source>
        <dbReference type="PROSITE" id="PS50878"/>
    </source>
</evidence>
<keyword evidence="7 15" id="KW-0548">Nucleotidyltransferase</keyword>
<dbReference type="InterPro" id="IPR000477">
    <property type="entry name" value="RT_dom"/>
</dbReference>
<dbReference type="GO" id="GO:0046872">
    <property type="term" value="F:metal ion binding"/>
    <property type="evidence" value="ECO:0007669"/>
    <property type="project" value="UniProtKB-KW"/>
</dbReference>
<name>A0A7D5Z5D2_9HYPO</name>
<protein>
    <recommendedName>
        <fullName evidence="4 15">Telomerase reverse transcriptase</fullName>
        <ecNumber evidence="3 15">2.7.7.49</ecNumber>
    </recommendedName>
    <alternativeName>
        <fullName evidence="15">Telomerase catalytic subunit</fullName>
    </alternativeName>
</protein>
<evidence type="ECO:0000256" key="15">
    <source>
        <dbReference type="RuleBase" id="RU365061"/>
    </source>
</evidence>
<dbReference type="KEGG" id="mbrn:26240798"/>
<evidence type="ECO:0000313" key="19">
    <source>
        <dbReference type="Proteomes" id="UP000510686"/>
    </source>
</evidence>
<evidence type="ECO:0000313" key="18">
    <source>
        <dbReference type="EMBL" id="QLI73385.1"/>
    </source>
</evidence>
<gene>
    <name evidence="18" type="primary">TERT</name>
    <name evidence="18" type="ORF">G6M90_00g099740</name>
</gene>
<organism evidence="18 19">
    <name type="scientific">Metarhizium brunneum</name>
    <dbReference type="NCBI Taxonomy" id="500148"/>
    <lineage>
        <taxon>Eukaryota</taxon>
        <taxon>Fungi</taxon>
        <taxon>Dikarya</taxon>
        <taxon>Ascomycota</taxon>
        <taxon>Pezizomycotina</taxon>
        <taxon>Sordariomycetes</taxon>
        <taxon>Hypocreomycetidae</taxon>
        <taxon>Hypocreales</taxon>
        <taxon>Clavicipitaceae</taxon>
        <taxon>Metarhizium</taxon>
    </lineage>
</organism>
<evidence type="ECO:0000256" key="14">
    <source>
        <dbReference type="ARBA" id="ARBA00048173"/>
    </source>
</evidence>
<evidence type="ECO:0000256" key="1">
    <source>
        <dbReference type="ARBA" id="ARBA00004173"/>
    </source>
</evidence>
<keyword evidence="9 15" id="KW-0460">Magnesium</keyword>
<keyword evidence="19" id="KW-1185">Reference proteome</keyword>
<keyword evidence="12" id="KW-0496">Mitochondrion</keyword>
<dbReference type="InterPro" id="IPR043502">
    <property type="entry name" value="DNA/RNA_pol_sf"/>
</dbReference>
<sequence>MTSGRKRKRHERDASNSDNGVVACDGPVRRDLLRHAYATVLTLREYALLKLPSSSRLRRKKISSLGKGNSVSELEAAVSEFLDSTLICDSKAILQTDNALYAQWLSFSQNGDESHVTISGDLPASENTLSELVDFAIWSLFNRQKTPGAWPKHLLCDGYRKRTKEGDPQNTSIPGVWREYPNHHAAALRRQPWPQVLALLGHSGQRVMVDLLIERSIFVTIDAGIGNYYQISGIPLSELQFGGNRSSSNEPRKPSDISLVRSRIFYARPVLTARGRVRHGFKSIHVLNRCCAGKDDGTSHHAEKMKASTTKLTMYMFPRQFGLHNVFTSNVNVSETAQKFQDYTSREEEIKEFTKDPKHCSKNGTPRLPKRLRGEAWRLVQRLQILHSRCSYEELLRHYCPSQIGGSRAHESSFPLDERSQVTDLGKGQRRIEPPAPVATNDRQQIIPTPKPPLGGFQSNSVVKLATSSSQVSAFCQAALTHIVPNDFWGTGETLFHNKAMFLRSVDHFIRLRRFETMTLHEIYQGMKTAHIPWLQPPGVGTQKAGLTDIKKRCELFYEFLYYLFDSLLIPLIQTNFYVTESNTHRYQVFYFHHDVWRRIAEPTLSVMKSDMFEEMTITSANEILESRDLGFSQIRLLPKGQKLRPIMNLRRRQPTRTGAKVLKRSINSFLGPVHTALKFEKMTNPQQLASSLFSVSDMYAKLKMFKLSLPSGSSQLFFAKVDVQSAFDTIPQDAIIQLMKSIPSQQGYTFTKHAEVQPGERAMMAPEKTATKAIRRWHASVLARDMPPFVDRLRHGLASKKRNTVFVDRVALEGWDTESLLSLLADHVQRNLVKIGKKYYRQKRGIPQGSVLSSFLCNYFYADLERKHLGFLLGPDCLLMRLIDDFLLITLDKNKAVRFVETMHHGVPQYGVEVSPGKTLVNFDMQIDGKPVCKAGTTGFPYCGTRIDDRSLDITKDGEAKAAICVSNSLTVDYGRSAGQNFQRKVINAFKIQSHLMFFDTSHNAPRTVLDSLRGAFAETARKMWAYIRCLPKGRQPSTALITRTILKVSEVAFSIISSKSRKLRYPEYSCCIQKGQVMSAANDAFLDVLGKKQANYGPVIAWLKAQNKKSSAT</sequence>
<dbReference type="Proteomes" id="UP000510686">
    <property type="component" value="Chromosome 6"/>
</dbReference>
<evidence type="ECO:0000256" key="13">
    <source>
        <dbReference type="ARBA" id="ARBA00023242"/>
    </source>
</evidence>
<keyword evidence="11 15" id="KW-0695">RNA-directed DNA polymerase</keyword>
<evidence type="ECO:0000256" key="5">
    <source>
        <dbReference type="ARBA" id="ARBA00022454"/>
    </source>
</evidence>
<dbReference type="GO" id="GO:0003720">
    <property type="term" value="F:telomerase activity"/>
    <property type="evidence" value="ECO:0007669"/>
    <property type="project" value="InterPro"/>
</dbReference>